<comment type="caution">
    <text evidence="2">The sequence shown here is derived from an EMBL/GenBank/DDBJ whole genome shotgun (WGS) entry which is preliminary data.</text>
</comment>
<keyword evidence="1" id="KW-1133">Transmembrane helix</keyword>
<protein>
    <recommendedName>
        <fullName evidence="5">Transmembrane protein</fullName>
    </recommendedName>
</protein>
<feature type="transmembrane region" description="Helical" evidence="1">
    <location>
        <begin position="117"/>
        <end position="138"/>
    </location>
</feature>
<dbReference type="EMBL" id="JAPCXC010000083">
    <property type="protein sequence ID" value="KAJ1606143.1"/>
    <property type="molecule type" value="Genomic_DNA"/>
</dbReference>
<feature type="transmembrane region" description="Helical" evidence="1">
    <location>
        <begin position="12"/>
        <end position="36"/>
    </location>
</feature>
<evidence type="ECO:0000313" key="2">
    <source>
        <dbReference type="EMBL" id="KAJ1606143.1"/>
    </source>
</evidence>
<evidence type="ECO:0000256" key="1">
    <source>
        <dbReference type="SAM" id="Phobius"/>
    </source>
</evidence>
<name>A0A9D5DFW0_9CRYT</name>
<gene>
    <name evidence="3" type="ORF">OJ252_1350</name>
    <name evidence="2" type="ORF">OJ253_2851</name>
</gene>
<dbReference type="EMBL" id="JAPCXB010000049">
    <property type="protein sequence ID" value="KAJ1612126.1"/>
    <property type="molecule type" value="Genomic_DNA"/>
</dbReference>
<feature type="transmembrane region" description="Helical" evidence="1">
    <location>
        <begin position="77"/>
        <end position="97"/>
    </location>
</feature>
<accession>A0A9D5DFW0</accession>
<organism evidence="2">
    <name type="scientific">Cryptosporidium canis</name>
    <dbReference type="NCBI Taxonomy" id="195482"/>
    <lineage>
        <taxon>Eukaryota</taxon>
        <taxon>Sar</taxon>
        <taxon>Alveolata</taxon>
        <taxon>Apicomplexa</taxon>
        <taxon>Conoidasida</taxon>
        <taxon>Coccidia</taxon>
        <taxon>Eucoccidiorida</taxon>
        <taxon>Eimeriorina</taxon>
        <taxon>Cryptosporidiidae</taxon>
        <taxon>Cryptosporidium</taxon>
    </lineage>
</organism>
<sequence>MCYLGSSTRGRCCCCIPMGVAGTVTSLILLASGAYTTCQFSQTPNQEFGGLASSGLFTGVTLLAFMCFYCGPGGAGFAYFATQFTAIVVTFQIVYQWCLWTYSFLQVGRFLIGFKMAFFITIIWIVTLVVNIISITIFRSSWEIKVQGGSPWKLKNAQEVRIQNLENAMGMN</sequence>
<evidence type="ECO:0000313" key="3">
    <source>
        <dbReference type="EMBL" id="KAJ1612126.1"/>
    </source>
</evidence>
<evidence type="ECO:0000313" key="4">
    <source>
        <dbReference type="Proteomes" id="UP001071777"/>
    </source>
</evidence>
<dbReference type="AlphaFoldDB" id="A0A9D5DFW0"/>
<reference evidence="2" key="1">
    <citation type="submission" date="2022-10" db="EMBL/GenBank/DDBJ databases">
        <title>Adaptive evolution leads to modifications in subtelomeric GC content in a zoonotic Cryptosporidium species.</title>
        <authorList>
            <person name="Li J."/>
            <person name="Feng Y."/>
            <person name="Xiao L."/>
        </authorList>
    </citation>
    <scope>NUCLEOTIDE SEQUENCE</scope>
    <source>
        <strain evidence="3">25894</strain>
        <strain evidence="2">33844</strain>
    </source>
</reference>
<keyword evidence="1" id="KW-0472">Membrane</keyword>
<keyword evidence="1" id="KW-0812">Transmembrane</keyword>
<keyword evidence="4" id="KW-1185">Reference proteome</keyword>
<evidence type="ECO:0008006" key="5">
    <source>
        <dbReference type="Google" id="ProtNLM"/>
    </source>
</evidence>
<feature type="transmembrane region" description="Helical" evidence="1">
    <location>
        <begin position="48"/>
        <end position="70"/>
    </location>
</feature>
<dbReference type="Proteomes" id="UP001067231">
    <property type="component" value="Unassembled WGS sequence"/>
</dbReference>
<dbReference type="OrthoDB" id="340407at2759"/>
<dbReference type="Proteomes" id="UP001071777">
    <property type="component" value="Unassembled WGS sequence"/>
</dbReference>
<proteinExistence type="predicted"/>